<evidence type="ECO:0000313" key="1">
    <source>
        <dbReference type="EMBL" id="PYH92120.1"/>
    </source>
</evidence>
<dbReference type="Proteomes" id="UP000247810">
    <property type="component" value="Unassembled WGS sequence"/>
</dbReference>
<dbReference type="AlphaFoldDB" id="A0A319D474"/>
<gene>
    <name evidence="1" type="ORF">BO71DRAFT_400843</name>
</gene>
<dbReference type="EMBL" id="KZ825925">
    <property type="protein sequence ID" value="PYH92120.1"/>
    <property type="molecule type" value="Genomic_DNA"/>
</dbReference>
<sequence length="87" mass="9311">MGLGCPLSSSIRTVLPSLIELQDGSLTVPLRPSSTNHMPPFVCLDGLDSGLVDTPPPPPSSQHILTSFVPRSQLHRHWSCPPLPPVP</sequence>
<name>A0A319D474_9EURO</name>
<organism evidence="1 2">
    <name type="scientific">Aspergillus ellipticus CBS 707.79</name>
    <dbReference type="NCBI Taxonomy" id="1448320"/>
    <lineage>
        <taxon>Eukaryota</taxon>
        <taxon>Fungi</taxon>
        <taxon>Dikarya</taxon>
        <taxon>Ascomycota</taxon>
        <taxon>Pezizomycotina</taxon>
        <taxon>Eurotiomycetes</taxon>
        <taxon>Eurotiomycetidae</taxon>
        <taxon>Eurotiales</taxon>
        <taxon>Aspergillaceae</taxon>
        <taxon>Aspergillus</taxon>
        <taxon>Aspergillus subgen. Circumdati</taxon>
    </lineage>
</organism>
<evidence type="ECO:0000313" key="2">
    <source>
        <dbReference type="Proteomes" id="UP000247810"/>
    </source>
</evidence>
<reference evidence="1 2" key="1">
    <citation type="submission" date="2018-02" db="EMBL/GenBank/DDBJ databases">
        <title>The genomes of Aspergillus section Nigri reveals drivers in fungal speciation.</title>
        <authorList>
            <consortium name="DOE Joint Genome Institute"/>
            <person name="Vesth T.C."/>
            <person name="Nybo J."/>
            <person name="Theobald S."/>
            <person name="Brandl J."/>
            <person name="Frisvad J.C."/>
            <person name="Nielsen K.F."/>
            <person name="Lyhne E.K."/>
            <person name="Kogle M.E."/>
            <person name="Kuo A."/>
            <person name="Riley R."/>
            <person name="Clum A."/>
            <person name="Nolan M."/>
            <person name="Lipzen A."/>
            <person name="Salamov A."/>
            <person name="Henrissat B."/>
            <person name="Wiebenga A."/>
            <person name="De vries R.P."/>
            <person name="Grigoriev I.V."/>
            <person name="Mortensen U.H."/>
            <person name="Andersen M.R."/>
            <person name="Baker S.E."/>
        </authorList>
    </citation>
    <scope>NUCLEOTIDE SEQUENCE [LARGE SCALE GENOMIC DNA]</scope>
    <source>
        <strain evidence="1 2">CBS 707.79</strain>
    </source>
</reference>
<dbReference type="VEuPathDB" id="FungiDB:BO71DRAFT_400843"/>
<keyword evidence="2" id="KW-1185">Reference proteome</keyword>
<proteinExistence type="predicted"/>
<protein>
    <submittedName>
        <fullName evidence="1">Uncharacterized protein</fullName>
    </submittedName>
</protein>
<accession>A0A319D474</accession>